<accession>A0A9K3CR39</accession>
<protein>
    <submittedName>
        <fullName evidence="1">Uncharacterized protein</fullName>
    </submittedName>
</protein>
<keyword evidence="2" id="KW-1185">Reference proteome</keyword>
<dbReference type="EMBL" id="BDIP01000454">
    <property type="protein sequence ID" value="GIQ81646.1"/>
    <property type="molecule type" value="Genomic_DNA"/>
</dbReference>
<reference evidence="1 2" key="1">
    <citation type="journal article" date="2018" name="PLoS ONE">
        <title>The draft genome of Kipferlia bialata reveals reductive genome evolution in fornicate parasites.</title>
        <authorList>
            <person name="Tanifuji G."/>
            <person name="Takabayashi S."/>
            <person name="Kume K."/>
            <person name="Takagi M."/>
            <person name="Nakayama T."/>
            <person name="Kamikawa R."/>
            <person name="Inagaki Y."/>
            <person name="Hashimoto T."/>
        </authorList>
    </citation>
    <scope>NUCLEOTIDE SEQUENCE [LARGE SCALE GENOMIC DNA]</scope>
    <source>
        <strain evidence="1">NY0173</strain>
    </source>
</reference>
<name>A0A9K3CR39_9EUKA</name>
<comment type="caution">
    <text evidence="1">The sequence shown here is derived from an EMBL/GenBank/DDBJ whole genome shotgun (WGS) entry which is preliminary data.</text>
</comment>
<dbReference type="AlphaFoldDB" id="A0A9K3CR39"/>
<sequence length="458" mass="50749">MARKAVKKPAKRRKPLKGYESTHIPAECWGEDYPSLEALLTSVQRGSGRQWRESVRTTGCIECVTDKDCKGRVGVAQKPQGWRLTGVKGKHSCEVMHAKPLQYKRYTLPVPTRNHEWTCLAYLSPTEILCKYKGTDCTTTMCVVTMPSTEDTVHGNHVEAECTLEDMPCPYPMPPGGDWANPSHFQRVGTDLYHLCDQGFFKLDCASRPREWCSLGAVTGDLDAILNPKIPDIPRSLRLLALEGDLYLLAQCNLEVNVSFCGYYDGEAHFWRYNIDSADWECLPSATLPINVNPATAVVLGSRLHCTYRLDGLHHSTGGLSYRPPPNDKDSLANQSRGSYEGWVISELVGTEKLTLLGEFGTGASFPDSPVPLGRYIMSASMQGFYDTVTDESSVWSLYGTRTASVCEALRNTFGPREGAVYTSLMTDHATGCTIEDVSSNKEVYLQVVQFDTDALVL</sequence>
<evidence type="ECO:0000313" key="2">
    <source>
        <dbReference type="Proteomes" id="UP000265618"/>
    </source>
</evidence>
<dbReference type="Proteomes" id="UP000265618">
    <property type="component" value="Unassembled WGS sequence"/>
</dbReference>
<gene>
    <name evidence="1" type="ORF">KIPB_002635</name>
</gene>
<proteinExistence type="predicted"/>
<organism evidence="1 2">
    <name type="scientific">Kipferlia bialata</name>
    <dbReference type="NCBI Taxonomy" id="797122"/>
    <lineage>
        <taxon>Eukaryota</taxon>
        <taxon>Metamonada</taxon>
        <taxon>Carpediemonas-like organisms</taxon>
        <taxon>Kipferlia</taxon>
    </lineage>
</organism>
<evidence type="ECO:0000313" key="1">
    <source>
        <dbReference type="EMBL" id="GIQ81646.1"/>
    </source>
</evidence>